<keyword evidence="1 3" id="KW-0808">Transferase</keyword>
<reference evidence="3" key="1">
    <citation type="submission" date="2022-10" db="EMBL/GenBank/DDBJ databases">
        <authorList>
            <person name="Kim H.S."/>
            <person name="Kim J.-S."/>
            <person name="Suh M.K."/>
            <person name="Eom M.K."/>
            <person name="Lee J.-S."/>
        </authorList>
    </citation>
    <scope>NUCLEOTIDE SEQUENCE</scope>
    <source>
        <strain evidence="3">LIP-5</strain>
    </source>
</reference>
<evidence type="ECO:0000256" key="1">
    <source>
        <dbReference type="ARBA" id="ARBA00022679"/>
    </source>
</evidence>
<dbReference type="EMBL" id="JAOTPL010000018">
    <property type="protein sequence ID" value="MCU7695090.1"/>
    <property type="molecule type" value="Genomic_DNA"/>
</dbReference>
<name>A0AAE3IPR9_9BACT</name>
<dbReference type="SUPFAM" id="SSF53756">
    <property type="entry name" value="UDP-Glycosyltransferase/glycogen phosphorylase"/>
    <property type="match status" value="1"/>
</dbReference>
<protein>
    <submittedName>
        <fullName evidence="3">Glycosyltransferase</fullName>
        <ecNumber evidence="3">2.4.-.-</ecNumber>
    </submittedName>
</protein>
<evidence type="ECO:0000259" key="2">
    <source>
        <dbReference type="Pfam" id="PF00534"/>
    </source>
</evidence>
<dbReference type="Gene3D" id="3.40.50.2000">
    <property type="entry name" value="Glycogen Phosphorylase B"/>
    <property type="match status" value="2"/>
</dbReference>
<dbReference type="Proteomes" id="UP001209317">
    <property type="component" value="Unassembled WGS sequence"/>
</dbReference>
<proteinExistence type="predicted"/>
<dbReference type="RefSeq" id="WP_263038577.1">
    <property type="nucleotide sequence ID" value="NZ_JAOTPL010000018.1"/>
</dbReference>
<dbReference type="InterPro" id="IPR001296">
    <property type="entry name" value="Glyco_trans_1"/>
</dbReference>
<comment type="caution">
    <text evidence="3">The sequence shown here is derived from an EMBL/GenBank/DDBJ whole genome shotgun (WGS) entry which is preliminary data.</text>
</comment>
<dbReference type="PANTHER" id="PTHR46401">
    <property type="entry name" value="GLYCOSYLTRANSFERASE WBBK-RELATED"/>
    <property type="match status" value="1"/>
</dbReference>
<dbReference type="GO" id="GO:0016757">
    <property type="term" value="F:glycosyltransferase activity"/>
    <property type="evidence" value="ECO:0007669"/>
    <property type="project" value="UniProtKB-KW"/>
</dbReference>
<dbReference type="AlphaFoldDB" id="A0AAE3IPR9"/>
<gene>
    <name evidence="3" type="ORF">OD355_11230</name>
</gene>
<dbReference type="EC" id="2.4.-.-" evidence="3"/>
<feature type="domain" description="Glycosyl transferase family 1" evidence="2">
    <location>
        <begin position="164"/>
        <end position="323"/>
    </location>
</feature>
<keyword evidence="3" id="KW-0328">Glycosyltransferase</keyword>
<dbReference type="Pfam" id="PF00534">
    <property type="entry name" value="Glycos_transf_1"/>
    <property type="match status" value="1"/>
</dbReference>
<dbReference type="PANTHER" id="PTHR46401:SF2">
    <property type="entry name" value="GLYCOSYLTRANSFERASE WBBK-RELATED"/>
    <property type="match status" value="1"/>
</dbReference>
<organism evidence="3 4">
    <name type="scientific">Haoranjiania flava</name>
    <dbReference type="NCBI Taxonomy" id="1856322"/>
    <lineage>
        <taxon>Bacteria</taxon>
        <taxon>Pseudomonadati</taxon>
        <taxon>Bacteroidota</taxon>
        <taxon>Chitinophagia</taxon>
        <taxon>Chitinophagales</taxon>
        <taxon>Chitinophagaceae</taxon>
        <taxon>Haoranjiania</taxon>
    </lineage>
</organism>
<accession>A0AAE3IPR9</accession>
<evidence type="ECO:0000313" key="3">
    <source>
        <dbReference type="EMBL" id="MCU7695090.1"/>
    </source>
</evidence>
<evidence type="ECO:0000313" key="4">
    <source>
        <dbReference type="Proteomes" id="UP001209317"/>
    </source>
</evidence>
<sequence length="352" mass="39854">MALQFQKEADEVKIYTFSLQYPSFLFPGKTQYSLGIPPKGVDIKVAVNSVNPVNWLMVGNEIKKLCPDIVIIRYWMPFMGPCLGTISRIIKRNKHTKLVCLVDNLIPHEKRMGDEMLTRYFVKPFDGFITMSQTVMNDTEKVTNAPVVLHEHPLIDNFGDPVSKQEARKYLGLEPDEKYILFFGFIRKYKGLDLLLDAIKILKDRNASLPKLIIAGEFYGNAEAYHEQIKTLGIEDALVLRTDFIPNEEVKYYLSACDFLIQPYRDATQSGVTPLAYHFEKPMLVTNVGGLADIVPDGKAGVVTEAEPAAIAAGIERLYTMDEALLIANVKQEKEKFSWESFTDAIRKLADF</sequence>
<dbReference type="GO" id="GO:0009103">
    <property type="term" value="P:lipopolysaccharide biosynthetic process"/>
    <property type="evidence" value="ECO:0007669"/>
    <property type="project" value="TreeGrafter"/>
</dbReference>
<keyword evidence="4" id="KW-1185">Reference proteome</keyword>